<evidence type="ECO:0000256" key="4">
    <source>
        <dbReference type="ARBA" id="ARBA00022833"/>
    </source>
</evidence>
<evidence type="ECO:0000256" key="5">
    <source>
        <dbReference type="ARBA" id="ARBA00024029"/>
    </source>
</evidence>
<reference evidence="6 7" key="1">
    <citation type="submission" date="2016-11" db="EMBL/GenBank/DDBJ databases">
        <authorList>
            <person name="Jaros S."/>
            <person name="Januszkiewicz K."/>
            <person name="Wedrychowicz H."/>
        </authorList>
    </citation>
    <scope>NUCLEOTIDE SEQUENCE [LARGE SCALE GENOMIC DNA]</scope>
    <source>
        <strain evidence="6 7">DSM 43832</strain>
    </source>
</reference>
<comment type="similarity">
    <text evidence="5">Belongs to the creatininase superfamily.</text>
</comment>
<dbReference type="AlphaFoldDB" id="A0A1M6XMH5"/>
<name>A0A1M6XMH5_PSETH</name>
<dbReference type="GO" id="GO:0009231">
    <property type="term" value="P:riboflavin biosynthetic process"/>
    <property type="evidence" value="ECO:0007669"/>
    <property type="project" value="TreeGrafter"/>
</dbReference>
<comment type="cofactor">
    <cofactor evidence="1">
        <name>Zn(2+)</name>
        <dbReference type="ChEBI" id="CHEBI:29105"/>
    </cofactor>
</comment>
<dbReference type="PANTHER" id="PTHR35005">
    <property type="entry name" value="3-DEHYDRO-SCYLLO-INOSOSE HYDROLASE"/>
    <property type="match status" value="1"/>
</dbReference>
<sequence length="266" mass="29405">MSEPQVVLRQDPQPTGRPIRWEELTYPAIAELVDRINAIMIPVGAVEQHGPHLPLNVDTLITTAVTEAVSAATGVPLTPPLSFGVSGSHGAFPGNITIQPETMIAYVHDVLESLYASGVRQFITVSGHIWNHGALDVALEKLRVAHDDVRVRAIAYVTMYPGPEVDGRVTYGRGLMHANYFETSVMLHLRPDLVHLERATSHLDVDSFWDYRMDQVSEVGVWGRDVHLATAEHGKDEFERCVRTTAEAVAAAVREPWPSRTHRPTS</sequence>
<evidence type="ECO:0000313" key="7">
    <source>
        <dbReference type="Proteomes" id="UP000184363"/>
    </source>
</evidence>
<evidence type="ECO:0000313" key="6">
    <source>
        <dbReference type="EMBL" id="SHL06995.1"/>
    </source>
</evidence>
<dbReference type="Pfam" id="PF02633">
    <property type="entry name" value="Creatininase"/>
    <property type="match status" value="1"/>
</dbReference>
<dbReference type="Proteomes" id="UP000184363">
    <property type="component" value="Unassembled WGS sequence"/>
</dbReference>
<proteinExistence type="inferred from homology"/>
<keyword evidence="3 6" id="KW-0378">Hydrolase</keyword>
<keyword evidence="7" id="KW-1185">Reference proteome</keyword>
<keyword evidence="4" id="KW-0862">Zinc</keyword>
<dbReference type="Gene3D" id="3.40.50.10310">
    <property type="entry name" value="Creatininase"/>
    <property type="match status" value="1"/>
</dbReference>
<evidence type="ECO:0000256" key="2">
    <source>
        <dbReference type="ARBA" id="ARBA00022723"/>
    </source>
</evidence>
<dbReference type="OrthoDB" id="9801445at2"/>
<dbReference type="STRING" id="1848.SAMN05443637_11779"/>
<dbReference type="SUPFAM" id="SSF102215">
    <property type="entry name" value="Creatininase"/>
    <property type="match status" value="1"/>
</dbReference>
<dbReference type="GO" id="GO:0016811">
    <property type="term" value="F:hydrolase activity, acting on carbon-nitrogen (but not peptide) bonds, in linear amides"/>
    <property type="evidence" value="ECO:0007669"/>
    <property type="project" value="TreeGrafter"/>
</dbReference>
<dbReference type="InterPro" id="IPR003785">
    <property type="entry name" value="Creatininase/forma_Hydrolase"/>
</dbReference>
<evidence type="ECO:0000256" key="1">
    <source>
        <dbReference type="ARBA" id="ARBA00001947"/>
    </source>
</evidence>
<accession>A0A1M6XMH5</accession>
<keyword evidence="2" id="KW-0479">Metal-binding</keyword>
<gene>
    <name evidence="6" type="ORF">SAMN05443637_11779</name>
</gene>
<dbReference type="GO" id="GO:0046872">
    <property type="term" value="F:metal ion binding"/>
    <property type="evidence" value="ECO:0007669"/>
    <property type="project" value="UniProtKB-KW"/>
</dbReference>
<evidence type="ECO:0000256" key="3">
    <source>
        <dbReference type="ARBA" id="ARBA00022801"/>
    </source>
</evidence>
<protein>
    <submittedName>
        <fullName evidence="6">Creatinine amidohydrolase</fullName>
    </submittedName>
</protein>
<dbReference type="RefSeq" id="WP_073458892.1">
    <property type="nucleotide sequence ID" value="NZ_CALGVN010000050.1"/>
</dbReference>
<organism evidence="6 7">
    <name type="scientific">Pseudonocardia thermophila</name>
    <dbReference type="NCBI Taxonomy" id="1848"/>
    <lineage>
        <taxon>Bacteria</taxon>
        <taxon>Bacillati</taxon>
        <taxon>Actinomycetota</taxon>
        <taxon>Actinomycetes</taxon>
        <taxon>Pseudonocardiales</taxon>
        <taxon>Pseudonocardiaceae</taxon>
        <taxon>Pseudonocardia</taxon>
    </lineage>
</organism>
<dbReference type="PANTHER" id="PTHR35005:SF1">
    <property type="entry name" value="2-AMINO-5-FORMYLAMINO-6-RIBOSYLAMINOPYRIMIDIN-4(3H)-ONE 5'-MONOPHOSPHATE DEFORMYLASE"/>
    <property type="match status" value="1"/>
</dbReference>
<dbReference type="EMBL" id="FRAP01000017">
    <property type="protein sequence ID" value="SHL06995.1"/>
    <property type="molecule type" value="Genomic_DNA"/>
</dbReference>
<dbReference type="InterPro" id="IPR024087">
    <property type="entry name" value="Creatininase-like_sf"/>
</dbReference>